<evidence type="ECO:0000256" key="1">
    <source>
        <dbReference type="SAM" id="SignalP"/>
    </source>
</evidence>
<organism evidence="2 3">
    <name type="scientific">Ornatilinea apprima</name>
    <dbReference type="NCBI Taxonomy" id="1134406"/>
    <lineage>
        <taxon>Bacteria</taxon>
        <taxon>Bacillati</taxon>
        <taxon>Chloroflexota</taxon>
        <taxon>Anaerolineae</taxon>
        <taxon>Anaerolineales</taxon>
        <taxon>Anaerolineaceae</taxon>
        <taxon>Ornatilinea</taxon>
    </lineage>
</organism>
<dbReference type="OrthoDB" id="162370at2"/>
<comment type="caution">
    <text evidence="2">The sequence shown here is derived from an EMBL/GenBank/DDBJ whole genome shotgun (WGS) entry which is preliminary data.</text>
</comment>
<protein>
    <submittedName>
        <fullName evidence="2">Uncharacterized protein</fullName>
    </submittedName>
</protein>
<feature type="signal peptide" evidence="1">
    <location>
        <begin position="1"/>
        <end position="30"/>
    </location>
</feature>
<keyword evidence="3" id="KW-1185">Reference proteome</keyword>
<dbReference type="Proteomes" id="UP000050417">
    <property type="component" value="Unassembled WGS sequence"/>
</dbReference>
<dbReference type="RefSeq" id="WP_152966362.1">
    <property type="nucleotide sequence ID" value="NZ_LGCL01000032.1"/>
</dbReference>
<feature type="chain" id="PRO_5006133170" evidence="1">
    <location>
        <begin position="31"/>
        <end position="751"/>
    </location>
</feature>
<dbReference type="AlphaFoldDB" id="A0A0P6XQ44"/>
<dbReference type="PROSITE" id="PS51257">
    <property type="entry name" value="PROKAR_LIPOPROTEIN"/>
    <property type="match status" value="1"/>
</dbReference>
<accession>A0A0P6XQ44</accession>
<evidence type="ECO:0000313" key="2">
    <source>
        <dbReference type="EMBL" id="KPL74369.1"/>
    </source>
</evidence>
<evidence type="ECO:0000313" key="3">
    <source>
        <dbReference type="Proteomes" id="UP000050417"/>
    </source>
</evidence>
<dbReference type="EMBL" id="LGCL01000032">
    <property type="protein sequence ID" value="KPL74369.1"/>
    <property type="molecule type" value="Genomic_DNA"/>
</dbReference>
<keyword evidence="1" id="KW-0732">Signal</keyword>
<reference evidence="2 3" key="1">
    <citation type="submission" date="2015-07" db="EMBL/GenBank/DDBJ databases">
        <title>Genome sequence of Ornatilinea apprima DSM 23815.</title>
        <authorList>
            <person name="Hemp J."/>
            <person name="Ward L.M."/>
            <person name="Pace L.A."/>
            <person name="Fischer W.W."/>
        </authorList>
    </citation>
    <scope>NUCLEOTIDE SEQUENCE [LARGE SCALE GENOMIC DNA]</scope>
    <source>
        <strain evidence="2 3">P3M-1</strain>
    </source>
</reference>
<name>A0A0P6XQ44_9CHLR</name>
<proteinExistence type="predicted"/>
<sequence>MKKHHHTLKIVPVFLVVLILLSACAIPASAPQPAAGEDNASALLRLDPPDAAPGEPDLAALSARLQPNSLTVRLDLLEQPQVEFSTELHLQTPAARVTILIAPDLSVSIQPADSNLLHAANAQWVTSTGLEVQLNSPKPLPADTEVSITLRDPVSGQGLDEIVPTALSAPAPAPAQVALIFWNVMPASTPAQALRRWDGAHTGPVGQRHGLKHLLNAASQAGLPITLLDALTPQALAALELLGQVDTLRGLQQQGLVAFAQPSWGDPAACQIALQLSQSAAGDYGLSAAPGVVSGPLTAECLTNPADFSFAWLGQSAQTVQTFQSVSLLPLPYPPYDSSAAKEFAFTQVDGKRLSGAILRQLLQNALSADPRRVLVLGGSLPESLFAEQSIATQLMQSIEDLPWVRVLSLEELRQIPAGQAAELPQGCADLFCSPNSANLRAYTPAGQPAEMSLAETQSRLREALQSLPASNPFTRETWRAYLTLTQPASSPERAQLQANYLGQLGYPLYALLWARQPTPIARCDIDLDWDAEAECVLANQSTLAIFEHRGAALVGLYTLESQSLTRWIAPSSTLALGLGDSSEWNLTTGAFSDPGTLPGAFTLAQDTRVYSSQITANRLIFNLPDSADAKVFELDDDGSLIFTWAGESNQNMDIPLIPPRASTLSPAWVQSVSLQQEPDSIRLNSGTPVTLTLNHAEMIDTVSFLDTLKYIQKPEDANQVFDEGHFLPFPLVHFLVQVQPGATIRLWVEK</sequence>
<gene>
    <name evidence="2" type="ORF">ADN00_13845</name>
</gene>
<dbReference type="STRING" id="1134406.ADN00_13845"/>